<dbReference type="InterPro" id="IPR052563">
    <property type="entry name" value="FliK"/>
</dbReference>
<dbReference type="InterPro" id="IPR001635">
    <property type="entry name" value="Flag_hook_Flik"/>
</dbReference>
<keyword evidence="7" id="KW-1185">Reference proteome</keyword>
<evidence type="ECO:0000256" key="4">
    <source>
        <dbReference type="SAM" id="MobiDB-lite"/>
    </source>
</evidence>
<dbReference type="KEGG" id="nwr:E3U44_08970"/>
<dbReference type="CDD" id="cd17470">
    <property type="entry name" value="T3SS_Flik_C"/>
    <property type="match status" value="1"/>
</dbReference>
<evidence type="ECO:0000313" key="6">
    <source>
        <dbReference type="EMBL" id="QBQ54627.1"/>
    </source>
</evidence>
<dbReference type="PANTHER" id="PTHR37533">
    <property type="entry name" value="FLAGELLAR HOOK-LENGTH CONTROL PROTEIN"/>
    <property type="match status" value="1"/>
</dbReference>
<feature type="region of interest" description="Disordered" evidence="4">
    <location>
        <begin position="392"/>
        <end position="437"/>
    </location>
</feature>
<feature type="domain" description="Flagellar hook-length control protein-like C-terminal" evidence="5">
    <location>
        <begin position="312"/>
        <end position="395"/>
    </location>
</feature>
<comment type="similarity">
    <text evidence="2">Belongs to the FliK family.</text>
</comment>
<feature type="compositionally biased region" description="Polar residues" evidence="4">
    <location>
        <begin position="392"/>
        <end position="415"/>
    </location>
</feature>
<proteinExistence type="inferred from homology"/>
<dbReference type="InterPro" id="IPR038610">
    <property type="entry name" value="FliK-like_C_sf"/>
</dbReference>
<dbReference type="InterPro" id="IPR021136">
    <property type="entry name" value="Flagellar_hook_control-like_C"/>
</dbReference>
<gene>
    <name evidence="6" type="ORF">E3U44_08970</name>
</gene>
<evidence type="ECO:0000313" key="7">
    <source>
        <dbReference type="Proteomes" id="UP000294325"/>
    </source>
</evidence>
<dbReference type="AlphaFoldDB" id="A0A4P7BZ48"/>
<feature type="region of interest" description="Disordered" evidence="4">
    <location>
        <begin position="54"/>
        <end position="73"/>
    </location>
</feature>
<evidence type="ECO:0000256" key="3">
    <source>
        <dbReference type="ARBA" id="ARBA00022795"/>
    </source>
</evidence>
<dbReference type="Proteomes" id="UP000294325">
    <property type="component" value="Chromosome"/>
</dbReference>
<dbReference type="GO" id="GO:0044780">
    <property type="term" value="P:bacterial-type flagellum assembly"/>
    <property type="evidence" value="ECO:0007669"/>
    <property type="project" value="InterPro"/>
</dbReference>
<evidence type="ECO:0000256" key="1">
    <source>
        <dbReference type="ARBA" id="ARBA00003944"/>
    </source>
</evidence>
<feature type="compositionally biased region" description="Low complexity" evidence="4">
    <location>
        <begin position="272"/>
        <end position="287"/>
    </location>
</feature>
<dbReference type="OrthoDB" id="1792985at2"/>
<comment type="function">
    <text evidence="1">Controls the length of the flagellar hook.</text>
</comment>
<reference evidence="6 7" key="1">
    <citation type="submission" date="2019-03" db="EMBL/GenBank/DDBJ databases">
        <title>The genome sequence of Nitrosococcus wardiae strain D1FHST reveals the archetypal metabolic capacity of ammonia-oxidizing Gammaproteobacteria.</title>
        <authorList>
            <person name="Wang L."/>
            <person name="Lim C.K."/>
            <person name="Hanson T.E."/>
            <person name="Dang H."/>
            <person name="Klotz M.G."/>
        </authorList>
    </citation>
    <scope>NUCLEOTIDE SEQUENCE [LARGE SCALE GENOMIC DNA]</scope>
    <source>
        <strain evidence="6 7">D1FHS</strain>
    </source>
</reference>
<sequence>MTASGFFALSLPRLYPSASAGEFEGNPDASALPESKSVGADFSAQLGDLIVQLNPLPENQPSSGGMENKGGQTEDQASFLKHLLSLEQRGREEVAPGLESSLPVPAVMMTEISSFPASMEALGNDAKSKTLPQVRIPELGSIAKNSALTSRKVPGLSGIFPNSSKPTPPPLNLLSPEQLQLYLNQKNTPTPEASIQAGSLLEPVLEVSTEKAELPVSFSQLGLVPGKGTTPLAVIASEGEEAANSARGVGDAQRPAEPTLLRESFSPLVSQTSLSPSPTETAASPSPVEGSRMNLTLEAAIQHFQWGDELSERMTWLVKDKVQIAELRLNPPQLGPLEARINLHHEEASITFHAPQAAVREALEAALPRLRDALAEQGLNLVNVDVSQQGFSEQQRQSAHPGNLRAASTDSTETAAQEDLEGDSYPPVPLGGVDYYA</sequence>
<dbReference type="EMBL" id="CP038033">
    <property type="protein sequence ID" value="QBQ54627.1"/>
    <property type="molecule type" value="Genomic_DNA"/>
</dbReference>
<keyword evidence="3" id="KW-1005">Bacterial flagellum biogenesis</keyword>
<dbReference type="Gene3D" id="3.30.750.140">
    <property type="match status" value="1"/>
</dbReference>
<evidence type="ECO:0000256" key="2">
    <source>
        <dbReference type="ARBA" id="ARBA00009149"/>
    </source>
</evidence>
<name>A0A4P7BZ48_9GAMM</name>
<keyword evidence="6" id="KW-0969">Cilium</keyword>
<dbReference type="GO" id="GO:0009424">
    <property type="term" value="C:bacterial-type flagellum hook"/>
    <property type="evidence" value="ECO:0007669"/>
    <property type="project" value="InterPro"/>
</dbReference>
<evidence type="ECO:0000259" key="5">
    <source>
        <dbReference type="Pfam" id="PF02120"/>
    </source>
</evidence>
<dbReference type="RefSeq" id="WP_134357824.1">
    <property type="nucleotide sequence ID" value="NZ_CP038033.1"/>
</dbReference>
<organism evidence="6 7">
    <name type="scientific">Nitrosococcus wardiae</name>
    <dbReference type="NCBI Taxonomy" id="1814290"/>
    <lineage>
        <taxon>Bacteria</taxon>
        <taxon>Pseudomonadati</taxon>
        <taxon>Pseudomonadota</taxon>
        <taxon>Gammaproteobacteria</taxon>
        <taxon>Chromatiales</taxon>
        <taxon>Chromatiaceae</taxon>
        <taxon>Nitrosococcus</taxon>
    </lineage>
</organism>
<dbReference type="PANTHER" id="PTHR37533:SF2">
    <property type="entry name" value="FLAGELLAR HOOK-LENGTH CONTROL PROTEIN"/>
    <property type="match status" value="1"/>
</dbReference>
<feature type="compositionally biased region" description="Polar residues" evidence="4">
    <location>
        <begin position="57"/>
        <end position="73"/>
    </location>
</feature>
<feature type="region of interest" description="Disordered" evidence="4">
    <location>
        <begin position="261"/>
        <end position="288"/>
    </location>
</feature>
<dbReference type="Pfam" id="PF02120">
    <property type="entry name" value="Flg_hook"/>
    <property type="match status" value="1"/>
</dbReference>
<keyword evidence="6" id="KW-0282">Flagellum</keyword>
<keyword evidence="6" id="KW-0966">Cell projection</keyword>
<dbReference type="PRINTS" id="PR01007">
    <property type="entry name" value="FLGHOOKFLIK"/>
</dbReference>
<accession>A0A4P7BZ48</accession>
<protein>
    <submittedName>
        <fullName evidence="6">Flagellar hook-length control protein FliK</fullName>
    </submittedName>
</protein>